<accession>A0A9X7W164</accession>
<reference evidence="1 2" key="1">
    <citation type="submission" date="2021-02" db="EMBL/GenBank/DDBJ databases">
        <title>Alicyclobacillus curvatus sp. nov. and Alicyclobacillus mengziensis sp. nov., two acidophilic bacteria isolated from acid mine drainage.</title>
        <authorList>
            <person name="Huang Y."/>
        </authorList>
    </citation>
    <scope>NUCLEOTIDE SEQUENCE [LARGE SCALE GENOMIC DNA]</scope>
    <source>
        <strain evidence="1 2">S30H14</strain>
    </source>
</reference>
<proteinExistence type="predicted"/>
<organism evidence="1 2">
    <name type="scientific">Alicyclobacillus mengziensis</name>
    <dbReference type="NCBI Taxonomy" id="2931921"/>
    <lineage>
        <taxon>Bacteria</taxon>
        <taxon>Bacillati</taxon>
        <taxon>Bacillota</taxon>
        <taxon>Bacilli</taxon>
        <taxon>Bacillales</taxon>
        <taxon>Alicyclobacillaceae</taxon>
        <taxon>Alicyclobacillus</taxon>
    </lineage>
</organism>
<keyword evidence="2" id="KW-1185">Reference proteome</keyword>
<dbReference type="EMBL" id="CP071182">
    <property type="protein sequence ID" value="QSO48267.1"/>
    <property type="molecule type" value="Genomic_DNA"/>
</dbReference>
<gene>
    <name evidence="1" type="ORF">JZ786_04535</name>
</gene>
<sequence>MNRELRRPFHVVGIFFSESLWRKLLAPTSVLHK</sequence>
<name>A0A9X7W164_9BACL</name>
<dbReference type="Proteomes" id="UP000663505">
    <property type="component" value="Chromosome"/>
</dbReference>
<evidence type="ECO:0000313" key="2">
    <source>
        <dbReference type="Proteomes" id="UP000663505"/>
    </source>
</evidence>
<protein>
    <submittedName>
        <fullName evidence="1">Uncharacterized protein</fullName>
    </submittedName>
</protein>
<evidence type="ECO:0000313" key="1">
    <source>
        <dbReference type="EMBL" id="QSO48267.1"/>
    </source>
</evidence>
<dbReference type="AlphaFoldDB" id="A0A9X7W164"/>
<dbReference type="KEGG" id="afx:JZ786_04535"/>